<keyword evidence="2" id="KW-0378">Hydrolase</keyword>
<dbReference type="InterPro" id="IPR023696">
    <property type="entry name" value="Ureohydrolase_dom_sf"/>
</dbReference>
<evidence type="ECO:0000313" key="5">
    <source>
        <dbReference type="EMBL" id="RBR24233.1"/>
    </source>
</evidence>
<evidence type="ECO:0000256" key="1">
    <source>
        <dbReference type="ARBA" id="ARBA00022723"/>
    </source>
</evidence>
<keyword evidence="1" id="KW-0479">Metal-binding</keyword>
<dbReference type="SUPFAM" id="SSF52768">
    <property type="entry name" value="Arginase/deacetylase"/>
    <property type="match status" value="1"/>
</dbReference>
<dbReference type="GeneID" id="41992411"/>
<dbReference type="Proteomes" id="UP000253153">
    <property type="component" value="Unassembled WGS sequence"/>
</dbReference>
<organism evidence="5 6">
    <name type="scientific">Fusarium coffeatum</name>
    <dbReference type="NCBI Taxonomy" id="231269"/>
    <lineage>
        <taxon>Eukaryota</taxon>
        <taxon>Fungi</taxon>
        <taxon>Dikarya</taxon>
        <taxon>Ascomycota</taxon>
        <taxon>Pezizomycotina</taxon>
        <taxon>Sordariomycetes</taxon>
        <taxon>Hypocreomycetidae</taxon>
        <taxon>Hypocreales</taxon>
        <taxon>Nectriaceae</taxon>
        <taxon>Fusarium</taxon>
        <taxon>Fusarium incarnatum-equiseti species complex</taxon>
    </lineage>
</organism>
<dbReference type="EMBL" id="QKXC01000060">
    <property type="protein sequence ID" value="RBR24233.1"/>
    <property type="molecule type" value="Genomic_DNA"/>
</dbReference>
<dbReference type="PANTHER" id="PTHR43782:SF3">
    <property type="entry name" value="ARGINASE"/>
    <property type="match status" value="1"/>
</dbReference>
<dbReference type="GO" id="GO:0005737">
    <property type="term" value="C:cytoplasm"/>
    <property type="evidence" value="ECO:0007669"/>
    <property type="project" value="TreeGrafter"/>
</dbReference>
<evidence type="ECO:0000313" key="6">
    <source>
        <dbReference type="Proteomes" id="UP000253153"/>
    </source>
</evidence>
<gene>
    <name evidence="5" type="ORF">FIESC28_02966</name>
</gene>
<evidence type="ECO:0008006" key="7">
    <source>
        <dbReference type="Google" id="ProtNLM"/>
    </source>
</evidence>
<dbReference type="RefSeq" id="XP_031018824.1">
    <property type="nucleotide sequence ID" value="XM_031157115.1"/>
</dbReference>
<evidence type="ECO:0000256" key="4">
    <source>
        <dbReference type="PROSITE-ProRule" id="PRU00742"/>
    </source>
</evidence>
<keyword evidence="6" id="KW-1185">Reference proteome</keyword>
<name>A0A366S4I0_9HYPO</name>
<dbReference type="InterPro" id="IPR006035">
    <property type="entry name" value="Ureohydrolase"/>
</dbReference>
<evidence type="ECO:0000256" key="3">
    <source>
        <dbReference type="ARBA" id="ARBA00023211"/>
    </source>
</evidence>
<dbReference type="GO" id="GO:0030145">
    <property type="term" value="F:manganese ion binding"/>
    <property type="evidence" value="ECO:0007669"/>
    <property type="project" value="TreeGrafter"/>
</dbReference>
<dbReference type="AlphaFoldDB" id="A0A366S4I0"/>
<dbReference type="Pfam" id="PF00491">
    <property type="entry name" value="Arginase"/>
    <property type="match status" value="1"/>
</dbReference>
<comment type="caution">
    <text evidence="5">The sequence shown here is derived from an EMBL/GenBank/DDBJ whole genome shotgun (WGS) entry which is preliminary data.</text>
</comment>
<dbReference type="Gene3D" id="3.40.800.10">
    <property type="entry name" value="Ureohydrolase domain"/>
    <property type="match status" value="1"/>
</dbReference>
<dbReference type="GO" id="GO:0004053">
    <property type="term" value="F:arginase activity"/>
    <property type="evidence" value="ECO:0007669"/>
    <property type="project" value="TreeGrafter"/>
</dbReference>
<evidence type="ECO:0000256" key="2">
    <source>
        <dbReference type="ARBA" id="ARBA00022801"/>
    </source>
</evidence>
<dbReference type="OrthoDB" id="9992747at2759"/>
<sequence length="340" mass="36547">MLNQLDCGSIIPGKSKAPGAFQHVGLAGKIHAACQHLHKPREQYALELPARLSAATFSPGGVRSEDINVSVCQAVKDALTENYLGSASNTSGDKDARNAYFSKLTENLGADSPFNHHFQLIIGGACCMLPGILNTFWNHADSQVLQQLVGLIYIDVDTDLNSPKDPTSIGTFAGMTMAHFVGLPGALPSMERFCRSSGGPVCNASNTVFFGTDMSLPGNKREHFEYLLNNNYHVVSSASVARGPELRARETLAYLEEMVDVIMVHLDVDSIDAGTFPLANVPNFTGVKFEVMMRALKVFLGSPKVAGLTIAEVNPDHDPDFLMIEKLASCVADMLGAEST</sequence>
<dbReference type="PANTHER" id="PTHR43782">
    <property type="entry name" value="ARGINASE"/>
    <property type="match status" value="1"/>
</dbReference>
<reference evidence="5 6" key="1">
    <citation type="submission" date="2018-06" db="EMBL/GenBank/DDBJ databases">
        <title>Fusarium incarnatum-equiseti species complex species 28.</title>
        <authorList>
            <person name="Gardiner D.M."/>
        </authorList>
    </citation>
    <scope>NUCLEOTIDE SEQUENCE [LARGE SCALE GENOMIC DNA]</scope>
    <source>
        <strain evidence="5 6">FIESC_28</strain>
    </source>
</reference>
<comment type="similarity">
    <text evidence="4">Belongs to the arginase family.</text>
</comment>
<dbReference type="PROSITE" id="PS51409">
    <property type="entry name" value="ARGINASE_2"/>
    <property type="match status" value="1"/>
</dbReference>
<keyword evidence="3" id="KW-0464">Manganese</keyword>
<protein>
    <recommendedName>
        <fullName evidence="7">Arginase</fullName>
    </recommendedName>
</protein>
<proteinExistence type="inferred from homology"/>
<accession>A0A366S4I0</accession>